<dbReference type="InterPro" id="IPR020471">
    <property type="entry name" value="AKR"/>
</dbReference>
<dbReference type="SUPFAM" id="SSF51430">
    <property type="entry name" value="NAD(P)-linked oxidoreductase"/>
    <property type="match status" value="1"/>
</dbReference>
<dbReference type="PANTHER" id="PTHR42686">
    <property type="entry name" value="GH17980P-RELATED"/>
    <property type="match status" value="1"/>
</dbReference>
<keyword evidence="4" id="KW-1185">Reference proteome</keyword>
<dbReference type="Gene3D" id="3.20.20.100">
    <property type="entry name" value="NADP-dependent oxidoreductase domain"/>
    <property type="match status" value="1"/>
</dbReference>
<name>A0A508WY92_9HYPH</name>
<keyword evidence="3" id="KW-0560">Oxidoreductase</keyword>
<dbReference type="PANTHER" id="PTHR42686:SF1">
    <property type="entry name" value="GH17980P-RELATED"/>
    <property type="match status" value="1"/>
</dbReference>
<evidence type="ECO:0000313" key="3">
    <source>
        <dbReference type="EMBL" id="VTZ62437.1"/>
    </source>
</evidence>
<dbReference type="Pfam" id="PF00248">
    <property type="entry name" value="Aldo_ket_red"/>
    <property type="match status" value="1"/>
</dbReference>
<dbReference type="AlphaFoldDB" id="A0A508WY92"/>
<dbReference type="InterPro" id="IPR036812">
    <property type="entry name" value="NAD(P)_OxRdtase_dom_sf"/>
</dbReference>
<evidence type="ECO:0000259" key="1">
    <source>
        <dbReference type="Pfam" id="PF00248"/>
    </source>
</evidence>
<sequence length="299" mass="32094">MRPQLPAIGLGTAAIALVPEMDARATLDHALDRGIRYFDTAPLYGGGQAEIRLGQMLRSAPRDVVVSTKCGCRREFGAAPAYRTGQPDKWDFSEAAIRESVERSCERLHRDCLDIVFLHDIHQAQDQALGEALPVLRELQSRGRIAMVGVGCNSVAEHLAAVNADAADALLVAGRWTLADRTAGHQLISLAAEKGCKLIVGGVLNSGCLVDPRAAHACFDYRPITADERQVLCELDEIAQRHGTTLIAAALQFPGRDARISTTLLGATSPAQLAANLDGLAADISDHFWQAVQLKALYA</sequence>
<gene>
    <name evidence="2" type="ORF">BMJ33_29515</name>
    <name evidence="3" type="ORF">EMEDMD4_380098</name>
</gene>
<dbReference type="GeneID" id="61610736"/>
<dbReference type="EMBL" id="CABFNB010000104">
    <property type="protein sequence ID" value="VTZ62437.1"/>
    <property type="molecule type" value="Genomic_DNA"/>
</dbReference>
<dbReference type="GO" id="GO:0005829">
    <property type="term" value="C:cytosol"/>
    <property type="evidence" value="ECO:0007669"/>
    <property type="project" value="TreeGrafter"/>
</dbReference>
<organism evidence="3">
    <name type="scientific">Sinorhizobium medicae</name>
    <dbReference type="NCBI Taxonomy" id="110321"/>
    <lineage>
        <taxon>Bacteria</taxon>
        <taxon>Pseudomonadati</taxon>
        <taxon>Pseudomonadota</taxon>
        <taxon>Alphaproteobacteria</taxon>
        <taxon>Hyphomicrobiales</taxon>
        <taxon>Rhizobiaceae</taxon>
        <taxon>Sinorhizobium/Ensifer group</taxon>
        <taxon>Sinorhizobium</taxon>
    </lineage>
</organism>
<dbReference type="Proteomes" id="UP001190825">
    <property type="component" value="Unassembled WGS sequence"/>
</dbReference>
<evidence type="ECO:0000313" key="4">
    <source>
        <dbReference type="Proteomes" id="UP001190825"/>
    </source>
</evidence>
<proteinExistence type="predicted"/>
<dbReference type="Proteomes" id="UP000507954">
    <property type="component" value="Unassembled WGS sequence"/>
</dbReference>
<reference evidence="3" key="3">
    <citation type="submission" date="2019-06" db="EMBL/GenBank/DDBJ databases">
        <authorList>
            <person name="Le Quere A."/>
            <person name="Colella S."/>
        </authorList>
    </citation>
    <scope>NUCLEOTIDE SEQUENCE</scope>
    <source>
        <strain evidence="3">EmedicaeMD41</strain>
    </source>
</reference>
<reference evidence="2" key="1">
    <citation type="submission" date="2017-04" db="EMBL/GenBank/DDBJ databases">
        <authorList>
            <person name="Porter S."/>
            <person name="Friesen M.L."/>
            <person name="Faber-Hammond J."/>
        </authorList>
    </citation>
    <scope>NUCLEOTIDE SEQUENCE</scope>
    <source>
        <strain evidence="2">Str16</strain>
    </source>
</reference>
<feature type="domain" description="NADP-dependent oxidoreductase" evidence="1">
    <location>
        <begin position="8"/>
        <end position="293"/>
    </location>
</feature>
<dbReference type="EMBL" id="NBUC01000154">
    <property type="protein sequence ID" value="PLT95056.1"/>
    <property type="molecule type" value="Genomic_DNA"/>
</dbReference>
<dbReference type="RefSeq" id="WP_018209231.1">
    <property type="nucleotide sequence ID" value="NZ_ATYC01000022.1"/>
</dbReference>
<accession>A0A508WY92</accession>
<dbReference type="GO" id="GO:0050235">
    <property type="term" value="F:pyridoxal 4-dehydrogenase activity"/>
    <property type="evidence" value="ECO:0007669"/>
    <property type="project" value="UniProtKB-EC"/>
</dbReference>
<dbReference type="EC" id="1.1.1.107" evidence="3"/>
<evidence type="ECO:0000313" key="2">
    <source>
        <dbReference type="EMBL" id="PLT95056.1"/>
    </source>
</evidence>
<reference evidence="2 4" key="2">
    <citation type="journal article" date="2018" name="FEMS Microbiol. Ecol.">
        <title>Co-invading symbiotic mutualists of Medicago polymorpha retain high ancestral diversity and contain diverse accessory genomes.</title>
        <authorList>
            <person name="Porter S.S."/>
            <person name="Faber-Hammond J.J."/>
            <person name="Friesen M.L."/>
        </authorList>
    </citation>
    <scope>NUCLEOTIDE SEQUENCE [LARGE SCALE GENOMIC DNA]</scope>
    <source>
        <strain evidence="2 4">Str16</strain>
    </source>
</reference>
<dbReference type="InterPro" id="IPR023210">
    <property type="entry name" value="NADP_OxRdtase_dom"/>
</dbReference>
<protein>
    <submittedName>
        <fullName evidence="3">Pyridoxal 4-dehydrogenase</fullName>
        <ecNumber evidence="3">1.1.1.107</ecNumber>
    </submittedName>
</protein>